<organism evidence="2 3">
    <name type="scientific">Phytoactinopolyspora halophila</name>
    <dbReference type="NCBI Taxonomy" id="1981511"/>
    <lineage>
        <taxon>Bacteria</taxon>
        <taxon>Bacillati</taxon>
        <taxon>Actinomycetota</taxon>
        <taxon>Actinomycetes</taxon>
        <taxon>Jiangellales</taxon>
        <taxon>Jiangellaceae</taxon>
        <taxon>Phytoactinopolyspora</taxon>
    </lineage>
</organism>
<dbReference type="AlphaFoldDB" id="A0A329QT67"/>
<gene>
    <name evidence="2" type="ORF">DPM12_10035</name>
</gene>
<dbReference type="EMBL" id="QMIG01000007">
    <property type="protein sequence ID" value="RAW14819.1"/>
    <property type="molecule type" value="Genomic_DNA"/>
</dbReference>
<keyword evidence="1" id="KW-0472">Membrane</keyword>
<keyword evidence="3" id="KW-1185">Reference proteome</keyword>
<evidence type="ECO:0000256" key="1">
    <source>
        <dbReference type="SAM" id="Phobius"/>
    </source>
</evidence>
<comment type="caution">
    <text evidence="2">The sequence shown here is derived from an EMBL/GenBank/DDBJ whole genome shotgun (WGS) entry which is preliminary data.</text>
</comment>
<evidence type="ECO:0000313" key="3">
    <source>
        <dbReference type="Proteomes" id="UP000250462"/>
    </source>
</evidence>
<protein>
    <recommendedName>
        <fullName evidence="4">ATP synthase subunit I</fullName>
    </recommendedName>
</protein>
<reference evidence="2 3" key="1">
    <citation type="submission" date="2018-06" db="EMBL/GenBank/DDBJ databases">
        <title>Phytoactinopolyspora halophila sp. nov., a novel halophilic actinomycete isolated from a saline soil in China.</title>
        <authorList>
            <person name="Tang S.-K."/>
        </authorList>
    </citation>
    <scope>NUCLEOTIDE SEQUENCE [LARGE SCALE GENOMIC DNA]</scope>
    <source>
        <strain evidence="2 3">YIM 96934</strain>
    </source>
</reference>
<name>A0A329QT67_9ACTN</name>
<sequence>MRHVLAVTGGGLAVLLPVATVVGWLAGGRDIGLGILVGLAVPAVFFGITVLTGMLAARLDNAPFVGVVMAAWVVKMGGLLAIMAVLRDAGFFHRTAFFIAFVVGVTGWLAAEVIVLLRSRVPYVEVAPRAEAAEEAAGSDALSTGGARGV</sequence>
<feature type="transmembrane region" description="Helical" evidence="1">
    <location>
        <begin position="97"/>
        <end position="117"/>
    </location>
</feature>
<keyword evidence="1" id="KW-1133">Transmembrane helix</keyword>
<evidence type="ECO:0000313" key="2">
    <source>
        <dbReference type="EMBL" id="RAW14819.1"/>
    </source>
</evidence>
<accession>A0A329QT67</accession>
<feature type="transmembrane region" description="Helical" evidence="1">
    <location>
        <begin position="33"/>
        <end position="57"/>
    </location>
</feature>
<proteinExistence type="predicted"/>
<feature type="transmembrane region" description="Helical" evidence="1">
    <location>
        <begin position="64"/>
        <end position="85"/>
    </location>
</feature>
<dbReference type="Proteomes" id="UP000250462">
    <property type="component" value="Unassembled WGS sequence"/>
</dbReference>
<keyword evidence="1" id="KW-0812">Transmembrane</keyword>
<evidence type="ECO:0008006" key="4">
    <source>
        <dbReference type="Google" id="ProtNLM"/>
    </source>
</evidence>